<reference evidence="7" key="1">
    <citation type="journal article" date="2014" name="Int. J. Syst. Evol. Microbiol.">
        <title>Complete genome sequence of Corynebacterium casei LMG S-19264T (=DSM 44701T), isolated from a smear-ripened cheese.</title>
        <authorList>
            <consortium name="US DOE Joint Genome Institute (JGI-PGF)"/>
            <person name="Walter F."/>
            <person name="Albersmeier A."/>
            <person name="Kalinowski J."/>
            <person name="Ruckert C."/>
        </authorList>
    </citation>
    <scope>NUCLEOTIDE SEQUENCE</scope>
    <source>
        <strain evidence="7">KCTC 42249</strain>
    </source>
</reference>
<evidence type="ECO:0000313" key="8">
    <source>
        <dbReference type="Proteomes" id="UP000630142"/>
    </source>
</evidence>
<keyword evidence="3" id="KW-0566">Pantothenate biosynthesis</keyword>
<dbReference type="SUPFAM" id="SSF51735">
    <property type="entry name" value="NAD(P)-binding Rossmann-fold domains"/>
    <property type="match status" value="1"/>
</dbReference>
<dbReference type="Pfam" id="PF02558">
    <property type="entry name" value="ApbA"/>
    <property type="match status" value="1"/>
</dbReference>
<sequence>MRVAILGAGGVAFGMAAFLHEAGHEPVLWSPTGKGTAGLLNEDLVSTGAVETRFRAAVALSAREALVEADVAIVALPANGHKAVIDAALPHIRSGQTVIVSAQLSMGALYLAKGLEARNVDATVVAFATTVLMGRKTGPASVAVGGVRERLEAAVIPASAAQDGLATCRSLFGDRFRLAANLLAIALSNLNPPIHMASALCNLTRIEKGEYWANYDGITPAVARLIEALDRERLAVAAHFGVSVRTVEEHYRLTFGFPEGQGVAEMAAAVHERRKGPPGPTSLDTRFVTEDVPFGIVAVLALAEGAGPNLPLHRAGVDLLGALYGRDFRAENDLLPLVDIQDPLVLARG</sequence>
<feature type="domain" description="Opine dehydrogenase" evidence="5">
    <location>
        <begin position="179"/>
        <end position="322"/>
    </location>
</feature>
<dbReference type="PANTHER" id="PTHR38015:SF1">
    <property type="entry name" value="OPINE DEHYDROGENASE DOMAIN-CONTAINING PROTEIN"/>
    <property type="match status" value="1"/>
</dbReference>
<protein>
    <recommendedName>
        <fullName evidence="2">2-dehydropantoate 2-reductase</fullName>
    </recommendedName>
</protein>
<proteinExistence type="predicted"/>
<dbReference type="PANTHER" id="PTHR38015">
    <property type="entry name" value="BLR6086 PROTEIN"/>
    <property type="match status" value="1"/>
</dbReference>
<evidence type="ECO:0000256" key="3">
    <source>
        <dbReference type="ARBA" id="ARBA00022655"/>
    </source>
</evidence>
<dbReference type="InterPro" id="IPR008927">
    <property type="entry name" value="6-PGluconate_DH-like_C_sf"/>
</dbReference>
<evidence type="ECO:0000259" key="5">
    <source>
        <dbReference type="Pfam" id="PF02317"/>
    </source>
</evidence>
<reference evidence="7" key="2">
    <citation type="submission" date="2020-09" db="EMBL/GenBank/DDBJ databases">
        <authorList>
            <person name="Sun Q."/>
            <person name="Kim S."/>
        </authorList>
    </citation>
    <scope>NUCLEOTIDE SEQUENCE</scope>
    <source>
        <strain evidence="7">KCTC 42249</strain>
    </source>
</reference>
<dbReference type="InterPro" id="IPR036291">
    <property type="entry name" value="NAD(P)-bd_dom_sf"/>
</dbReference>
<dbReference type="Pfam" id="PF02317">
    <property type="entry name" value="Octopine_DH"/>
    <property type="match status" value="1"/>
</dbReference>
<feature type="domain" description="Ketopantoate reductase N-terminal" evidence="6">
    <location>
        <begin position="3"/>
        <end position="144"/>
    </location>
</feature>
<comment type="catalytic activity">
    <reaction evidence="4">
        <text>(R)-pantoate + NADP(+) = 2-dehydropantoate + NADPH + H(+)</text>
        <dbReference type="Rhea" id="RHEA:16233"/>
        <dbReference type="ChEBI" id="CHEBI:11561"/>
        <dbReference type="ChEBI" id="CHEBI:15378"/>
        <dbReference type="ChEBI" id="CHEBI:15980"/>
        <dbReference type="ChEBI" id="CHEBI:57783"/>
        <dbReference type="ChEBI" id="CHEBI:58349"/>
        <dbReference type="EC" id="1.1.1.169"/>
    </reaction>
</comment>
<evidence type="ECO:0000313" key="7">
    <source>
        <dbReference type="EMBL" id="GHD12218.1"/>
    </source>
</evidence>
<dbReference type="AlphaFoldDB" id="A0A8J3DN56"/>
<dbReference type="UniPathway" id="UPA00028">
    <property type="reaction ID" value="UER00004"/>
</dbReference>
<gene>
    <name evidence="7" type="ORF">GCM10016234_16200</name>
</gene>
<evidence type="ECO:0000259" key="6">
    <source>
        <dbReference type="Pfam" id="PF02558"/>
    </source>
</evidence>
<accession>A0A8J3DN56</accession>
<evidence type="ECO:0000256" key="1">
    <source>
        <dbReference type="ARBA" id="ARBA00004994"/>
    </source>
</evidence>
<dbReference type="GO" id="GO:0015940">
    <property type="term" value="P:pantothenate biosynthetic process"/>
    <property type="evidence" value="ECO:0007669"/>
    <property type="project" value="UniProtKB-UniPathway"/>
</dbReference>
<evidence type="ECO:0000256" key="4">
    <source>
        <dbReference type="ARBA" id="ARBA00048793"/>
    </source>
</evidence>
<keyword evidence="8" id="KW-1185">Reference proteome</keyword>
<dbReference type="Proteomes" id="UP000630142">
    <property type="component" value="Unassembled WGS sequence"/>
</dbReference>
<dbReference type="EMBL" id="BMZQ01000001">
    <property type="protein sequence ID" value="GHD12218.1"/>
    <property type="molecule type" value="Genomic_DNA"/>
</dbReference>
<dbReference type="Gene3D" id="1.10.1040.10">
    <property type="entry name" value="N-(1-d-carboxylethyl)-l-norvaline Dehydrogenase, domain 2"/>
    <property type="match status" value="1"/>
</dbReference>
<dbReference type="InterPro" id="IPR013328">
    <property type="entry name" value="6PGD_dom2"/>
</dbReference>
<dbReference type="InterPro" id="IPR051729">
    <property type="entry name" value="Opine/Lysopine_DH"/>
</dbReference>
<dbReference type="Gene3D" id="3.40.50.720">
    <property type="entry name" value="NAD(P)-binding Rossmann-like Domain"/>
    <property type="match status" value="1"/>
</dbReference>
<comment type="pathway">
    <text evidence="1">Cofactor biosynthesis; (R)-pantothenate biosynthesis; (R)-pantoate from 3-methyl-2-oxobutanoate: step 2/2.</text>
</comment>
<dbReference type="InterPro" id="IPR003421">
    <property type="entry name" value="Opine_DH"/>
</dbReference>
<organism evidence="7 8">
    <name type="scientific">Tianweitania populi</name>
    <dbReference type="NCBI Taxonomy" id="1607949"/>
    <lineage>
        <taxon>Bacteria</taxon>
        <taxon>Pseudomonadati</taxon>
        <taxon>Pseudomonadota</taxon>
        <taxon>Alphaproteobacteria</taxon>
        <taxon>Hyphomicrobiales</taxon>
        <taxon>Phyllobacteriaceae</taxon>
        <taxon>Tianweitania</taxon>
    </lineage>
</organism>
<dbReference type="InterPro" id="IPR013332">
    <property type="entry name" value="KPR_N"/>
</dbReference>
<comment type="caution">
    <text evidence="7">The sequence shown here is derived from an EMBL/GenBank/DDBJ whole genome shotgun (WGS) entry which is preliminary data.</text>
</comment>
<dbReference type="SUPFAM" id="SSF48179">
    <property type="entry name" value="6-phosphogluconate dehydrogenase C-terminal domain-like"/>
    <property type="match status" value="1"/>
</dbReference>
<name>A0A8J3DN56_9HYPH</name>
<dbReference type="GO" id="GO:0008677">
    <property type="term" value="F:2-dehydropantoate 2-reductase activity"/>
    <property type="evidence" value="ECO:0007669"/>
    <property type="project" value="UniProtKB-EC"/>
</dbReference>
<dbReference type="RefSeq" id="WP_189502923.1">
    <property type="nucleotide sequence ID" value="NZ_BMZQ01000001.1"/>
</dbReference>
<evidence type="ECO:0000256" key="2">
    <source>
        <dbReference type="ARBA" id="ARBA00019465"/>
    </source>
</evidence>